<feature type="compositionally biased region" description="Basic residues" evidence="5">
    <location>
        <begin position="37"/>
        <end position="48"/>
    </location>
</feature>
<dbReference type="PANTHER" id="PTHR13859:SF11">
    <property type="entry name" value="GRUNGE, ISOFORM J"/>
    <property type="match status" value="1"/>
</dbReference>
<feature type="region of interest" description="Disordered" evidence="5">
    <location>
        <begin position="986"/>
        <end position="1009"/>
    </location>
</feature>
<dbReference type="GO" id="GO:0005634">
    <property type="term" value="C:nucleus"/>
    <property type="evidence" value="ECO:0007669"/>
    <property type="project" value="UniProtKB-SubCell"/>
</dbReference>
<dbReference type="RefSeq" id="XP_010943395.2">
    <property type="nucleotide sequence ID" value="XM_010945093.2"/>
</dbReference>
<dbReference type="PANTHER" id="PTHR13859">
    <property type="entry name" value="ATROPHIN-RELATED"/>
    <property type="match status" value="1"/>
</dbReference>
<dbReference type="InterPro" id="IPR017884">
    <property type="entry name" value="SANT_dom"/>
</dbReference>
<comment type="subcellular location">
    <subcellularLocation>
        <location evidence="1">Nucleus</location>
    </subcellularLocation>
</comment>
<feature type="compositionally biased region" description="Basic and acidic residues" evidence="5">
    <location>
        <begin position="706"/>
        <end position="715"/>
    </location>
</feature>
<evidence type="ECO:0000256" key="5">
    <source>
        <dbReference type="SAM" id="MobiDB-lite"/>
    </source>
</evidence>
<dbReference type="Pfam" id="PF24662">
    <property type="entry name" value="DUF7650"/>
    <property type="match status" value="1"/>
</dbReference>
<protein>
    <submittedName>
        <fullName evidence="8">Uncharacterized protein LOC105061132 isoform X1</fullName>
    </submittedName>
</protein>
<dbReference type="GO" id="GO:0003714">
    <property type="term" value="F:transcription corepressor activity"/>
    <property type="evidence" value="ECO:0007669"/>
    <property type="project" value="TreeGrafter"/>
</dbReference>
<feature type="compositionally biased region" description="Low complexity" evidence="5">
    <location>
        <begin position="49"/>
        <end position="67"/>
    </location>
</feature>
<evidence type="ECO:0000256" key="4">
    <source>
        <dbReference type="ARBA" id="ARBA00023242"/>
    </source>
</evidence>
<evidence type="ECO:0000259" key="6">
    <source>
        <dbReference type="PROSITE" id="PS51293"/>
    </source>
</evidence>
<organism evidence="7 8">
    <name type="scientific">Elaeis guineensis var. tenera</name>
    <name type="common">Oil palm</name>
    <dbReference type="NCBI Taxonomy" id="51953"/>
    <lineage>
        <taxon>Eukaryota</taxon>
        <taxon>Viridiplantae</taxon>
        <taxon>Streptophyta</taxon>
        <taxon>Embryophyta</taxon>
        <taxon>Tracheophyta</taxon>
        <taxon>Spermatophyta</taxon>
        <taxon>Magnoliopsida</taxon>
        <taxon>Liliopsida</taxon>
        <taxon>Arecaceae</taxon>
        <taxon>Arecoideae</taxon>
        <taxon>Cocoseae</taxon>
        <taxon>Elaeidinae</taxon>
        <taxon>Elaeis</taxon>
    </lineage>
</organism>
<accession>A0A6I9SHZ2</accession>
<keyword evidence="2" id="KW-0805">Transcription regulation</keyword>
<dbReference type="OrthoDB" id="1634742at2759"/>
<dbReference type="InterPro" id="IPR009057">
    <property type="entry name" value="Homeodomain-like_sf"/>
</dbReference>
<evidence type="ECO:0000313" key="8">
    <source>
        <dbReference type="RefSeq" id="XP_010943395.2"/>
    </source>
</evidence>
<feature type="region of interest" description="Disordered" evidence="5">
    <location>
        <begin position="32"/>
        <end position="77"/>
    </location>
</feature>
<dbReference type="SUPFAM" id="SSF46689">
    <property type="entry name" value="Homeodomain-like"/>
    <property type="match status" value="1"/>
</dbReference>
<feature type="domain" description="SANT" evidence="6">
    <location>
        <begin position="337"/>
        <end position="388"/>
    </location>
</feature>
<feature type="region of interest" description="Disordered" evidence="5">
    <location>
        <begin position="685"/>
        <end position="715"/>
    </location>
</feature>
<evidence type="ECO:0000256" key="1">
    <source>
        <dbReference type="ARBA" id="ARBA00004123"/>
    </source>
</evidence>
<dbReference type="InterPro" id="IPR056067">
    <property type="entry name" value="DUF7650"/>
</dbReference>
<proteinExistence type="predicted"/>
<dbReference type="Proteomes" id="UP000504607">
    <property type="component" value="Unplaced"/>
</dbReference>
<keyword evidence="3" id="KW-0804">Transcription</keyword>
<feature type="region of interest" description="Disordered" evidence="5">
    <location>
        <begin position="613"/>
        <end position="632"/>
    </location>
</feature>
<dbReference type="InterPro" id="IPR057712">
    <property type="entry name" value="DUF7952"/>
</dbReference>
<name>A0A6I9SHZ2_ELAGV</name>
<dbReference type="AlphaFoldDB" id="A0A6I9SHZ2"/>
<dbReference type="PROSITE" id="PS51293">
    <property type="entry name" value="SANT"/>
    <property type="match status" value="1"/>
</dbReference>
<keyword evidence="4" id="KW-0539">Nucleus</keyword>
<evidence type="ECO:0000256" key="3">
    <source>
        <dbReference type="ARBA" id="ARBA00023163"/>
    </source>
</evidence>
<evidence type="ECO:0000256" key="2">
    <source>
        <dbReference type="ARBA" id="ARBA00023015"/>
    </source>
</evidence>
<gene>
    <name evidence="8" type="primary">LOC105061132</name>
</gene>
<feature type="compositionally biased region" description="Polar residues" evidence="5">
    <location>
        <begin position="991"/>
        <end position="1002"/>
    </location>
</feature>
<dbReference type="FunCoup" id="A0A6I9SHZ2">
    <property type="interactions" value="2078"/>
</dbReference>
<reference evidence="8" key="1">
    <citation type="submission" date="2025-08" db="UniProtKB">
        <authorList>
            <consortium name="RefSeq"/>
        </authorList>
    </citation>
    <scope>IDENTIFICATION</scope>
</reference>
<dbReference type="Pfam" id="PF25826">
    <property type="entry name" value="DUF7952"/>
    <property type="match status" value="1"/>
</dbReference>
<dbReference type="FunFam" id="1.10.10.60:FF:000374">
    <property type="entry name" value="Arginine-glutamic acid dipeptide repeat protein"/>
    <property type="match status" value="1"/>
</dbReference>
<dbReference type="InParanoid" id="A0A6I9SHZ2"/>
<sequence>MVKRQRGRRKGDETVRFSSPISSAPYLFSRLTIRAPPSRRRHRRRRWRPLPCLSKTPRSSASSFSTSPSPPPPTCRPLAVLDVATDLRRSPPSPSEISPRDLLMRKKIGGGHEGADGLYYLDVPRSRALSSVMNSVELENGEEESTETFADELHLVGSPGTDNVNDEPPAFPRIGEQYQVEIPTLVTESECLQLRSHPISTDNMLDDSYIFGLGLAIPVMWIHHIGDHVKDEQDEFLSSKIGTDEAGSMDLRSENESHIDAKCIVMGEFPVENSSSHDIYSQGSACKIELIKYLADLGKESGSFTSQGCSAADDQMNIGSRLLHQSKAKGYSPLPGSPAPSWSNTEKQSFLLGLYIFGKNLVQVKEFMEYKNMGDVLSYYYGKFYRSDAYRRWSECRKIRSRKCILGQRIFTGWRQQELLSRVLPMVSKEGQDTLLEVTKTFNDGRVSLEEFVFTLKAIVGMEVFVESIGIGKGKNDLTGIVLDPIRANQSISVRPEVPIGKECSSLSSGDIIKFLTGDFRLSKARSNDLFWEAVWPRLLARGWHSEQPKDFSSVVSKHALVFLIPGVKKFSRKKLVKGNHYFDSISDVLNKVASDPRLLDLEVQGGTESSNIKNENVWAADNRSDQNGLSDHPRHCYLRPRLPNCHSELMKFTVVDTSMVQGEGPIKVRELRSLPVDSTYDLSTCSGEMGSSSSSEQLDSDDSSSDDHGDSDLNTLLDKKLEKSKSCMISKDTQYHPSDHMVAVSITRMLINGHVPNDQCVDRISEKLPITDSKCQFSCRAKSDQQDYLTPAPKRRRLTACKYERTCRRTYSFPKGHQLKKEEIHYDLHSSNPSHTTDADVDLSQGKAPVNTSTNHSPDGNSICAFSGEHYAAAFVSDTTVGEVKPQLHTFIDLNLPHIPTACETAEPFSTEVAGSQDYLNPEELACPPEKKQQYDHSQIVGMCNGVLDEQPSITSRRQSTRSRPPTTRALEALACGFLGTKRKGRETRVSPSGNHTSRSSRWVRKTETSVLVPSTSISAVSSDIKDPNSGTNEWCGSSTDHTIMFNDSYVESEEKGTHQSVEVP</sequence>
<feature type="region of interest" description="Disordered" evidence="5">
    <location>
        <begin position="829"/>
        <end position="857"/>
    </location>
</feature>
<evidence type="ECO:0000313" key="7">
    <source>
        <dbReference type="Proteomes" id="UP000504607"/>
    </source>
</evidence>
<keyword evidence="7" id="KW-1185">Reference proteome</keyword>